<gene>
    <name evidence="4" type="ORF">BVC80_1537g9</name>
</gene>
<dbReference type="GO" id="GO:0003723">
    <property type="term" value="F:RNA binding"/>
    <property type="evidence" value="ECO:0007669"/>
    <property type="project" value="InterPro"/>
</dbReference>
<protein>
    <submittedName>
        <fullName evidence="4">Plant organelle RNA recognition domain</fullName>
    </submittedName>
</protein>
<dbReference type="Pfam" id="PF11955">
    <property type="entry name" value="PORR"/>
    <property type="match status" value="1"/>
</dbReference>
<dbReference type="STRING" id="56857.A0A200R9E2"/>
<evidence type="ECO:0000256" key="1">
    <source>
        <dbReference type="SAM" id="MobiDB-lite"/>
    </source>
</evidence>
<evidence type="ECO:0000313" key="5">
    <source>
        <dbReference type="Proteomes" id="UP000195402"/>
    </source>
</evidence>
<dbReference type="EMBL" id="MVGT01000204">
    <property type="protein sequence ID" value="OVA19357.1"/>
    <property type="molecule type" value="Genomic_DNA"/>
</dbReference>
<feature type="compositionally biased region" description="Polar residues" evidence="1">
    <location>
        <begin position="137"/>
        <end position="158"/>
    </location>
</feature>
<organism evidence="4 5">
    <name type="scientific">Macleaya cordata</name>
    <name type="common">Five-seeded plume-poppy</name>
    <name type="synonym">Bocconia cordata</name>
    <dbReference type="NCBI Taxonomy" id="56857"/>
    <lineage>
        <taxon>Eukaryota</taxon>
        <taxon>Viridiplantae</taxon>
        <taxon>Streptophyta</taxon>
        <taxon>Embryophyta</taxon>
        <taxon>Tracheophyta</taxon>
        <taxon>Spermatophyta</taxon>
        <taxon>Magnoliopsida</taxon>
        <taxon>Ranunculales</taxon>
        <taxon>Papaveraceae</taxon>
        <taxon>Papaveroideae</taxon>
        <taxon>Macleaya</taxon>
    </lineage>
</organism>
<feature type="region of interest" description="Disordered" evidence="1">
    <location>
        <begin position="136"/>
        <end position="209"/>
    </location>
</feature>
<keyword evidence="5" id="KW-1185">Reference proteome</keyword>
<reference evidence="4 5" key="1">
    <citation type="journal article" date="2017" name="Mol. Plant">
        <title>The Genome of Medicinal Plant Macleaya cordata Provides New Insights into Benzylisoquinoline Alkaloids Metabolism.</title>
        <authorList>
            <person name="Liu X."/>
            <person name="Liu Y."/>
            <person name="Huang P."/>
            <person name="Ma Y."/>
            <person name="Qing Z."/>
            <person name="Tang Q."/>
            <person name="Cao H."/>
            <person name="Cheng P."/>
            <person name="Zheng Y."/>
            <person name="Yuan Z."/>
            <person name="Zhou Y."/>
            <person name="Liu J."/>
            <person name="Tang Z."/>
            <person name="Zhuo Y."/>
            <person name="Zhang Y."/>
            <person name="Yu L."/>
            <person name="Huang J."/>
            <person name="Yang P."/>
            <person name="Peng Q."/>
            <person name="Zhang J."/>
            <person name="Jiang W."/>
            <person name="Zhang Z."/>
            <person name="Lin K."/>
            <person name="Ro D.K."/>
            <person name="Chen X."/>
            <person name="Xiong X."/>
            <person name="Shang Y."/>
            <person name="Huang S."/>
            <person name="Zeng J."/>
        </authorList>
    </citation>
    <scope>NUCLEOTIDE SEQUENCE [LARGE SCALE GENOMIC DNA]</scope>
    <source>
        <strain evidence="5">cv. BLH2017</strain>
        <tissue evidence="4">Root</tissue>
    </source>
</reference>
<keyword evidence="2" id="KW-0472">Membrane</keyword>
<feature type="domain" description="PORR" evidence="3">
    <location>
        <begin position="12"/>
        <end position="60"/>
    </location>
</feature>
<dbReference type="Proteomes" id="UP000195402">
    <property type="component" value="Unassembled WGS sequence"/>
</dbReference>
<dbReference type="InParanoid" id="A0A200R9E2"/>
<feature type="transmembrane region" description="Helical" evidence="2">
    <location>
        <begin position="97"/>
        <end position="119"/>
    </location>
</feature>
<comment type="caution">
    <text evidence="4">The sequence shown here is derived from an EMBL/GenBank/DDBJ whole genome shotgun (WGS) entry which is preliminary data.</text>
</comment>
<keyword evidence="2" id="KW-1133">Transmembrane helix</keyword>
<proteinExistence type="predicted"/>
<dbReference type="AlphaFoldDB" id="A0A200R9E2"/>
<evidence type="ECO:0000256" key="2">
    <source>
        <dbReference type="SAM" id="Phobius"/>
    </source>
</evidence>
<sequence length="209" mass="23896">MKSNYANQKPVLALEFICWTGDLAKSVMEKKARAYKKGMPLAFPLEFSGGYELEKKIKKWEGYKRDLLVQKHPLMGMSGLIVVRKTEKKRRRRRGSWMSFLVLKLRMPVMIILKMMMMMAGRCNVVVGRGRMARNSLPHTEMNQPSGSSVRDSSNGTKPNMVGDRVPTPVSRKEVSCRWRNASARTPVRSRYPRSTGRLLTGRKGTSTW</sequence>
<accession>A0A200R9E2</accession>
<evidence type="ECO:0000259" key="3">
    <source>
        <dbReference type="Pfam" id="PF11955"/>
    </source>
</evidence>
<keyword evidence="2" id="KW-0812">Transmembrane</keyword>
<dbReference type="OrthoDB" id="1892230at2759"/>
<name>A0A200R9E2_MACCD</name>
<evidence type="ECO:0000313" key="4">
    <source>
        <dbReference type="EMBL" id="OVA19357.1"/>
    </source>
</evidence>
<dbReference type="InterPro" id="IPR021099">
    <property type="entry name" value="PORR_domain"/>
</dbReference>